<dbReference type="RefSeq" id="XP_026680344.1">
    <property type="nucleotide sequence ID" value="XM_026824543.1"/>
</dbReference>
<dbReference type="InterPro" id="IPR000717">
    <property type="entry name" value="PCI_dom"/>
</dbReference>
<dbReference type="GO" id="GO:0071541">
    <property type="term" value="C:eukaryotic translation initiation factor 3 complex, eIF3m"/>
    <property type="evidence" value="ECO:0007669"/>
    <property type="project" value="TreeGrafter"/>
</dbReference>
<dbReference type="GO" id="GO:0043614">
    <property type="term" value="C:multi-eIF complex"/>
    <property type="evidence" value="ECO:0007669"/>
    <property type="project" value="TreeGrafter"/>
</dbReference>
<dbReference type="InterPro" id="IPR054711">
    <property type="entry name" value="eIF3a_PCI_TPR-like"/>
</dbReference>
<dbReference type="GO" id="GO:0003729">
    <property type="term" value="F:mRNA binding"/>
    <property type="evidence" value="ECO:0007669"/>
    <property type="project" value="TreeGrafter"/>
</dbReference>
<keyword evidence="3" id="KW-0694">RNA-binding</keyword>
<evidence type="ECO:0000256" key="1">
    <source>
        <dbReference type="ARBA" id="ARBA00022490"/>
    </source>
</evidence>
<protein>
    <submittedName>
        <fullName evidence="7">Eukaryotic translation initiation factor 3 subunit A-like</fullName>
    </submittedName>
</protein>
<sequence>MVSWKAGYYLFHAAALFKLFTLNKEMKKNITQEELQRMASLVLLATLSVPLPSAHPEFDRFIETDKSPLEKAQKLSILLGLQQPPTRQSLLKDIVRLNIISLAAPPYQNLYSWLEVEFNPLELTSRVASLLPNLEDEQYAAPLRDVTLVKLMLQLCQVYQTIQFTRLMELTSDFATPFHMERLLVECVRHNDMQVKLHKTSQSCSSNLKIVSVS</sequence>
<organism evidence="6 7">
    <name type="scientific">Diaphorina citri</name>
    <name type="common">Asian citrus psyllid</name>
    <dbReference type="NCBI Taxonomy" id="121845"/>
    <lineage>
        <taxon>Eukaryota</taxon>
        <taxon>Metazoa</taxon>
        <taxon>Ecdysozoa</taxon>
        <taxon>Arthropoda</taxon>
        <taxon>Hexapoda</taxon>
        <taxon>Insecta</taxon>
        <taxon>Pterygota</taxon>
        <taxon>Neoptera</taxon>
        <taxon>Paraneoptera</taxon>
        <taxon>Hemiptera</taxon>
        <taxon>Sternorrhyncha</taxon>
        <taxon>Psylloidea</taxon>
        <taxon>Psyllidae</taxon>
        <taxon>Diaphorininae</taxon>
        <taxon>Diaphorina</taxon>
    </lineage>
</organism>
<keyword evidence="4" id="KW-0648">Protein biosynthesis</keyword>
<keyword evidence="1" id="KW-0963">Cytoplasm</keyword>
<evidence type="ECO:0000256" key="2">
    <source>
        <dbReference type="ARBA" id="ARBA00022540"/>
    </source>
</evidence>
<name>A0A3Q0IVR0_DIACI</name>
<dbReference type="Gene3D" id="1.25.40.860">
    <property type="match status" value="2"/>
</dbReference>
<gene>
    <name evidence="7" type="primary">LOC113465336</name>
</gene>
<dbReference type="GO" id="GO:0071540">
    <property type="term" value="C:eukaryotic translation initiation factor 3 complex, eIF3e"/>
    <property type="evidence" value="ECO:0007669"/>
    <property type="project" value="TreeGrafter"/>
</dbReference>
<keyword evidence="2" id="KW-0396">Initiation factor</keyword>
<evidence type="ECO:0000256" key="4">
    <source>
        <dbReference type="ARBA" id="ARBA00022917"/>
    </source>
</evidence>
<evidence type="ECO:0000313" key="7">
    <source>
        <dbReference type="RefSeq" id="XP_026680344.1"/>
    </source>
</evidence>
<dbReference type="InterPro" id="IPR027512">
    <property type="entry name" value="EIF3A"/>
</dbReference>
<proteinExistence type="predicted"/>
<dbReference type="PROSITE" id="PS50250">
    <property type="entry name" value="PCI"/>
    <property type="match status" value="1"/>
</dbReference>
<dbReference type="KEGG" id="dci:113465336"/>
<reference evidence="7" key="1">
    <citation type="submission" date="2025-08" db="UniProtKB">
        <authorList>
            <consortium name="RefSeq"/>
        </authorList>
    </citation>
    <scope>IDENTIFICATION</scope>
</reference>
<dbReference type="GeneID" id="113465336"/>
<dbReference type="PaxDb" id="121845-A0A3Q0IVR0"/>
<dbReference type="PANTHER" id="PTHR14005:SF0">
    <property type="entry name" value="EUKARYOTIC TRANSLATION INITIATION FACTOR 3 SUBUNIT A"/>
    <property type="match status" value="1"/>
</dbReference>
<dbReference type="Pfam" id="PF22591">
    <property type="entry name" value="eIF3a_PCI_TPR-like"/>
    <property type="match status" value="1"/>
</dbReference>
<evidence type="ECO:0000259" key="5">
    <source>
        <dbReference type="PROSITE" id="PS50250"/>
    </source>
</evidence>
<evidence type="ECO:0000256" key="3">
    <source>
        <dbReference type="ARBA" id="ARBA00022884"/>
    </source>
</evidence>
<keyword evidence="6" id="KW-1185">Reference proteome</keyword>
<dbReference type="GO" id="GO:0002188">
    <property type="term" value="P:translation reinitiation"/>
    <property type="evidence" value="ECO:0007669"/>
    <property type="project" value="TreeGrafter"/>
</dbReference>
<feature type="domain" description="PCI" evidence="5">
    <location>
        <begin position="35"/>
        <end position="211"/>
    </location>
</feature>
<dbReference type="AlphaFoldDB" id="A0A3Q0IVR0"/>
<dbReference type="GO" id="GO:0003743">
    <property type="term" value="F:translation initiation factor activity"/>
    <property type="evidence" value="ECO:0007669"/>
    <property type="project" value="UniProtKB-KW"/>
</dbReference>
<dbReference type="PANTHER" id="PTHR14005">
    <property type="entry name" value="EUKARYOTIC TRANSLATION INITIATION FACTOR 3, THETA SUBUNIT"/>
    <property type="match status" value="1"/>
</dbReference>
<dbReference type="GO" id="GO:0001732">
    <property type="term" value="P:formation of cytoplasmic translation initiation complex"/>
    <property type="evidence" value="ECO:0007669"/>
    <property type="project" value="TreeGrafter"/>
</dbReference>
<dbReference type="STRING" id="121845.A0A3Q0IVR0"/>
<accession>A0A3Q0IVR0</accession>
<dbReference type="Proteomes" id="UP000079169">
    <property type="component" value="Unplaced"/>
</dbReference>
<evidence type="ECO:0000313" key="6">
    <source>
        <dbReference type="Proteomes" id="UP000079169"/>
    </source>
</evidence>